<dbReference type="PANTHER" id="PTHR30106:SF1">
    <property type="entry name" value="UPF0324 MEMBRANE PROTEIN FN0533"/>
    <property type="match status" value="1"/>
</dbReference>
<evidence type="ECO:0000256" key="4">
    <source>
        <dbReference type="ARBA" id="ARBA00022692"/>
    </source>
</evidence>
<dbReference type="InterPro" id="IPR018383">
    <property type="entry name" value="UPF0324_pro"/>
</dbReference>
<comment type="similarity">
    <text evidence="2">Belongs to the UPF0324 family.</text>
</comment>
<evidence type="ECO:0000256" key="3">
    <source>
        <dbReference type="ARBA" id="ARBA00022475"/>
    </source>
</evidence>
<comment type="caution">
    <text evidence="8">The sequence shown here is derived from an EMBL/GenBank/DDBJ whole genome shotgun (WGS) entry which is preliminary data.</text>
</comment>
<feature type="transmembrane region" description="Helical" evidence="7">
    <location>
        <begin position="406"/>
        <end position="424"/>
    </location>
</feature>
<dbReference type="AlphaFoldDB" id="A0A839V6P4"/>
<keyword evidence="6 7" id="KW-0472">Membrane</keyword>
<feature type="transmembrane region" description="Helical" evidence="7">
    <location>
        <begin position="26"/>
        <end position="53"/>
    </location>
</feature>
<reference evidence="8 9" key="1">
    <citation type="submission" date="2020-08" db="EMBL/GenBank/DDBJ databases">
        <title>Genomic Encyclopedia of Type Strains, Phase III (KMG-III): the genomes of soil and plant-associated and newly described type strains.</title>
        <authorList>
            <person name="Whitman W."/>
        </authorList>
    </citation>
    <scope>NUCLEOTIDE SEQUENCE [LARGE SCALE GENOMIC DNA]</scope>
    <source>
        <strain evidence="8 9">CECT 8088</strain>
    </source>
</reference>
<keyword evidence="4 7" id="KW-0812">Transmembrane</keyword>
<evidence type="ECO:0000256" key="1">
    <source>
        <dbReference type="ARBA" id="ARBA00004651"/>
    </source>
</evidence>
<feature type="transmembrane region" description="Helical" evidence="7">
    <location>
        <begin position="243"/>
        <end position="261"/>
    </location>
</feature>
<feature type="transmembrane region" description="Helical" evidence="7">
    <location>
        <begin position="436"/>
        <end position="461"/>
    </location>
</feature>
<feature type="transmembrane region" description="Helical" evidence="7">
    <location>
        <begin position="73"/>
        <end position="91"/>
    </location>
</feature>
<keyword evidence="9" id="KW-1185">Reference proteome</keyword>
<organism evidence="8 9">
    <name type="scientific">Endobacter medicaginis</name>
    <dbReference type="NCBI Taxonomy" id="1181271"/>
    <lineage>
        <taxon>Bacteria</taxon>
        <taxon>Pseudomonadati</taxon>
        <taxon>Pseudomonadota</taxon>
        <taxon>Alphaproteobacteria</taxon>
        <taxon>Acetobacterales</taxon>
        <taxon>Acetobacteraceae</taxon>
        <taxon>Endobacter</taxon>
    </lineage>
</organism>
<feature type="transmembrane region" description="Helical" evidence="7">
    <location>
        <begin position="186"/>
        <end position="207"/>
    </location>
</feature>
<dbReference type="GO" id="GO:0005886">
    <property type="term" value="C:plasma membrane"/>
    <property type="evidence" value="ECO:0007669"/>
    <property type="project" value="UniProtKB-SubCell"/>
</dbReference>
<sequence length="466" mass="47998">MSTTLDATALPAASGERLRRNPSEDWIAVAIGLGLTIAALLLHRAGVSLAWISILPPPWHDTAQIGAHFAQKWPQYLGQFVFWSAVVGLVLPRFGFRTGAVLAGFALVYGLSLAVIVLGQSAFAVHYNLEPPLVALLLGLILANTGAVPASLSGAFRVEFYIKLGIILLGATLPFTLLVWGGPVAIAQASIVSVATFLIIFAAARVFGLDRRFAAVLGAGGAICGVSAAIAIAGAVGAQRREASATVAIVIVWAIAALFFLPFAADALGLSAGAGGAWIGTSEFADAAGIAAAQSFGGIAAHAGRGTADQAVASYTLIKVVGRDSWIGIWAVILSLLATTRWAEPGTGARAVRNRASGNEVWTRFPKFVLGFVIASALLSAVAVAVGPAVFKADITPGVVAPLKGLRIWAFAFAFLSIGLTTRFSEFGAIGWRPFAAFSVGAVANLLIGLALSTALFGAYWTAIGH</sequence>
<keyword evidence="5 7" id="KW-1133">Transmembrane helix</keyword>
<dbReference type="Proteomes" id="UP000557688">
    <property type="component" value="Unassembled WGS sequence"/>
</dbReference>
<feature type="transmembrane region" description="Helical" evidence="7">
    <location>
        <begin position="160"/>
        <end position="180"/>
    </location>
</feature>
<dbReference type="RefSeq" id="WP_183275466.1">
    <property type="nucleotide sequence ID" value="NZ_JACHXV010000018.1"/>
</dbReference>
<protein>
    <submittedName>
        <fullName evidence="8">Putative membrane protein YadS</fullName>
    </submittedName>
</protein>
<feature type="transmembrane region" description="Helical" evidence="7">
    <location>
        <begin position="214"/>
        <end position="237"/>
    </location>
</feature>
<dbReference type="Pfam" id="PF03601">
    <property type="entry name" value="Cons_hypoth698"/>
    <property type="match status" value="1"/>
</dbReference>
<evidence type="ECO:0000313" key="9">
    <source>
        <dbReference type="Proteomes" id="UP000557688"/>
    </source>
</evidence>
<feature type="transmembrane region" description="Helical" evidence="7">
    <location>
        <begin position="103"/>
        <end position="127"/>
    </location>
</feature>
<evidence type="ECO:0000256" key="6">
    <source>
        <dbReference type="ARBA" id="ARBA00023136"/>
    </source>
</evidence>
<evidence type="ECO:0000256" key="5">
    <source>
        <dbReference type="ARBA" id="ARBA00022989"/>
    </source>
</evidence>
<dbReference type="PANTHER" id="PTHR30106">
    <property type="entry name" value="INNER MEMBRANE PROTEIN YEIH-RELATED"/>
    <property type="match status" value="1"/>
</dbReference>
<accession>A0A839V6P4</accession>
<gene>
    <name evidence="8" type="ORF">FHR90_002960</name>
</gene>
<name>A0A839V6P4_9PROT</name>
<proteinExistence type="inferred from homology"/>
<keyword evidence="3" id="KW-1003">Cell membrane</keyword>
<evidence type="ECO:0000256" key="7">
    <source>
        <dbReference type="SAM" id="Phobius"/>
    </source>
</evidence>
<evidence type="ECO:0000313" key="8">
    <source>
        <dbReference type="EMBL" id="MBB3175111.1"/>
    </source>
</evidence>
<feature type="transmembrane region" description="Helical" evidence="7">
    <location>
        <begin position="368"/>
        <end position="391"/>
    </location>
</feature>
<comment type="subcellular location">
    <subcellularLocation>
        <location evidence="1">Cell membrane</location>
        <topology evidence="1">Multi-pass membrane protein</topology>
    </subcellularLocation>
</comment>
<feature type="transmembrane region" description="Helical" evidence="7">
    <location>
        <begin position="133"/>
        <end position="153"/>
    </location>
</feature>
<evidence type="ECO:0000256" key="2">
    <source>
        <dbReference type="ARBA" id="ARBA00007977"/>
    </source>
</evidence>
<dbReference type="EMBL" id="JACHXV010000018">
    <property type="protein sequence ID" value="MBB3175111.1"/>
    <property type="molecule type" value="Genomic_DNA"/>
</dbReference>